<proteinExistence type="predicted"/>
<sequence>MLNGLQCNHITPPDLPGGRRDEPGPRRPADERPHVLRAGPGQTEALRLPAAGPPQPAQRLMMMLQGLVSH</sequence>
<evidence type="ECO:0000256" key="1">
    <source>
        <dbReference type="SAM" id="MobiDB-lite"/>
    </source>
</evidence>
<protein>
    <submittedName>
        <fullName evidence="2">Uncharacterized protein</fullName>
    </submittedName>
</protein>
<feature type="compositionally biased region" description="Basic and acidic residues" evidence="1">
    <location>
        <begin position="17"/>
        <end position="34"/>
    </location>
</feature>
<comment type="caution">
    <text evidence="2">The sequence shown here is derived from an EMBL/GenBank/DDBJ whole genome shotgun (WGS) entry which is preliminary data.</text>
</comment>
<dbReference type="Proteomes" id="UP001488805">
    <property type="component" value="Unassembled WGS sequence"/>
</dbReference>
<dbReference type="AlphaFoldDB" id="A0AAW1E5R5"/>
<gene>
    <name evidence="2" type="ORF">VZT92_025028</name>
</gene>
<keyword evidence="3" id="KW-1185">Reference proteome</keyword>
<evidence type="ECO:0000313" key="3">
    <source>
        <dbReference type="Proteomes" id="UP001488805"/>
    </source>
</evidence>
<evidence type="ECO:0000313" key="2">
    <source>
        <dbReference type="EMBL" id="KAK9517140.1"/>
    </source>
</evidence>
<accession>A0AAW1E5R5</accession>
<feature type="region of interest" description="Disordered" evidence="1">
    <location>
        <begin position="1"/>
        <end position="55"/>
    </location>
</feature>
<reference evidence="2 3" key="1">
    <citation type="journal article" date="2024" name="Genome Biol. Evol.">
        <title>Chromosome-level genome assembly of the viviparous eelpout Zoarces viviparus.</title>
        <authorList>
            <person name="Fuhrmann N."/>
            <person name="Brasseur M.V."/>
            <person name="Bakowski C.E."/>
            <person name="Podsiadlowski L."/>
            <person name="Prost S."/>
            <person name="Krehenwinkel H."/>
            <person name="Mayer C."/>
        </authorList>
    </citation>
    <scope>NUCLEOTIDE SEQUENCE [LARGE SCALE GENOMIC DNA]</scope>
    <source>
        <strain evidence="2">NO-MEL_2022_Ind0_liver</strain>
    </source>
</reference>
<dbReference type="EMBL" id="JBCEZU010000575">
    <property type="protein sequence ID" value="KAK9517140.1"/>
    <property type="molecule type" value="Genomic_DNA"/>
</dbReference>
<name>A0AAW1E5R5_ZOAVI</name>
<organism evidence="2 3">
    <name type="scientific">Zoarces viviparus</name>
    <name type="common">Viviparous eelpout</name>
    <name type="synonym">Blennius viviparus</name>
    <dbReference type="NCBI Taxonomy" id="48416"/>
    <lineage>
        <taxon>Eukaryota</taxon>
        <taxon>Metazoa</taxon>
        <taxon>Chordata</taxon>
        <taxon>Craniata</taxon>
        <taxon>Vertebrata</taxon>
        <taxon>Euteleostomi</taxon>
        <taxon>Actinopterygii</taxon>
        <taxon>Neopterygii</taxon>
        <taxon>Teleostei</taxon>
        <taxon>Neoteleostei</taxon>
        <taxon>Acanthomorphata</taxon>
        <taxon>Eupercaria</taxon>
        <taxon>Perciformes</taxon>
        <taxon>Cottioidei</taxon>
        <taxon>Zoarcales</taxon>
        <taxon>Zoarcidae</taxon>
        <taxon>Zoarcinae</taxon>
        <taxon>Zoarces</taxon>
    </lineage>
</organism>